<feature type="compositionally biased region" description="Basic and acidic residues" evidence="4">
    <location>
        <begin position="515"/>
        <end position="526"/>
    </location>
</feature>
<feature type="repeat" description="ANK" evidence="3">
    <location>
        <begin position="1283"/>
        <end position="1315"/>
    </location>
</feature>
<evidence type="ECO:0000256" key="6">
    <source>
        <dbReference type="SAM" id="SignalP"/>
    </source>
</evidence>
<feature type="repeat" description="ANK" evidence="3">
    <location>
        <begin position="1213"/>
        <end position="1245"/>
    </location>
</feature>
<keyword evidence="5" id="KW-0472">Membrane</keyword>
<dbReference type="Pfam" id="PF12796">
    <property type="entry name" value="Ank_2"/>
    <property type="match status" value="2"/>
</dbReference>
<protein>
    <submittedName>
        <fullName evidence="7">Uncharacterized protein</fullName>
    </submittedName>
</protein>
<feature type="region of interest" description="Disordered" evidence="4">
    <location>
        <begin position="800"/>
        <end position="873"/>
    </location>
</feature>
<keyword evidence="1" id="KW-0677">Repeat</keyword>
<dbReference type="EMBL" id="CABFOC020000074">
    <property type="protein sequence ID" value="CAH0057160.1"/>
    <property type="molecule type" value="Genomic_DNA"/>
</dbReference>
<keyword evidence="8" id="KW-1185">Reference proteome</keyword>
<feature type="compositionally biased region" description="Polar residues" evidence="4">
    <location>
        <begin position="192"/>
        <end position="207"/>
    </location>
</feature>
<evidence type="ECO:0000256" key="1">
    <source>
        <dbReference type="ARBA" id="ARBA00022737"/>
    </source>
</evidence>
<keyword evidence="5" id="KW-0812">Transmembrane</keyword>
<dbReference type="SMART" id="SM00248">
    <property type="entry name" value="ANK"/>
    <property type="match status" value="7"/>
</dbReference>
<dbReference type="PROSITE" id="PS50088">
    <property type="entry name" value="ANK_REPEAT"/>
    <property type="match status" value="4"/>
</dbReference>
<dbReference type="Gene3D" id="1.25.40.20">
    <property type="entry name" value="Ankyrin repeat-containing domain"/>
    <property type="match status" value="2"/>
</dbReference>
<proteinExistence type="predicted"/>
<name>A0A9P0ERH4_9HYPO</name>
<organism evidence="7 8">
    <name type="scientific">Clonostachys solani</name>
    <dbReference type="NCBI Taxonomy" id="160281"/>
    <lineage>
        <taxon>Eukaryota</taxon>
        <taxon>Fungi</taxon>
        <taxon>Dikarya</taxon>
        <taxon>Ascomycota</taxon>
        <taxon>Pezizomycotina</taxon>
        <taxon>Sordariomycetes</taxon>
        <taxon>Hypocreomycetidae</taxon>
        <taxon>Hypocreales</taxon>
        <taxon>Bionectriaceae</taxon>
        <taxon>Clonostachys</taxon>
    </lineage>
</organism>
<feature type="region of interest" description="Disordered" evidence="4">
    <location>
        <begin position="656"/>
        <end position="675"/>
    </location>
</feature>
<dbReference type="OrthoDB" id="194358at2759"/>
<feature type="region of interest" description="Disordered" evidence="4">
    <location>
        <begin position="224"/>
        <end position="244"/>
    </location>
</feature>
<feature type="compositionally biased region" description="Basic and acidic residues" evidence="4">
    <location>
        <begin position="224"/>
        <end position="240"/>
    </location>
</feature>
<feature type="region of interest" description="Disordered" evidence="4">
    <location>
        <begin position="503"/>
        <end position="584"/>
    </location>
</feature>
<dbReference type="Pfam" id="PF00023">
    <property type="entry name" value="Ank"/>
    <property type="match status" value="1"/>
</dbReference>
<feature type="compositionally biased region" description="Basic residues" evidence="4">
    <location>
        <begin position="168"/>
        <end position="185"/>
    </location>
</feature>
<keyword evidence="2 3" id="KW-0040">ANK repeat</keyword>
<evidence type="ECO:0000256" key="3">
    <source>
        <dbReference type="PROSITE-ProRule" id="PRU00023"/>
    </source>
</evidence>
<comment type="caution">
    <text evidence="7">The sequence shown here is derived from an EMBL/GenBank/DDBJ whole genome shotgun (WGS) entry which is preliminary data.</text>
</comment>
<feature type="compositionally biased region" description="Basic and acidic residues" evidence="4">
    <location>
        <begin position="541"/>
        <end position="584"/>
    </location>
</feature>
<dbReference type="InterPro" id="IPR036770">
    <property type="entry name" value="Ankyrin_rpt-contain_sf"/>
</dbReference>
<dbReference type="Proteomes" id="UP000775872">
    <property type="component" value="Unassembled WGS sequence"/>
</dbReference>
<dbReference type="PROSITE" id="PS51257">
    <property type="entry name" value="PROKAR_LIPOPROTEIN"/>
    <property type="match status" value="1"/>
</dbReference>
<keyword evidence="6" id="KW-0732">Signal</keyword>
<evidence type="ECO:0000256" key="2">
    <source>
        <dbReference type="ARBA" id="ARBA00023043"/>
    </source>
</evidence>
<feature type="transmembrane region" description="Helical" evidence="5">
    <location>
        <begin position="427"/>
        <end position="446"/>
    </location>
</feature>
<feature type="region of interest" description="Disordered" evidence="4">
    <location>
        <begin position="165"/>
        <end position="207"/>
    </location>
</feature>
<evidence type="ECO:0000256" key="5">
    <source>
        <dbReference type="SAM" id="Phobius"/>
    </source>
</evidence>
<dbReference type="PROSITE" id="PS50297">
    <property type="entry name" value="ANK_REP_REGION"/>
    <property type="match status" value="4"/>
</dbReference>
<dbReference type="PANTHER" id="PTHR24126:SF14">
    <property type="entry name" value="ANK_REP_REGION DOMAIN-CONTAINING PROTEIN"/>
    <property type="match status" value="1"/>
</dbReference>
<gene>
    <name evidence="7" type="ORF">CSOL1703_00006931</name>
</gene>
<sequence>MGLRILPTCVILATLFACVRADGLDDFTNNLFSDLGPILALFGERVTMQFMSQAMDWVDCIALAMAPLGIITVLVSAIRVGGPPWLKAVIGRARENTAAAEMELMSSTSEEVCELFNGNSFIRCQGTAPVWEYICIIPKNANSREKRPLQFMTLDDAVDEGLLSTHKGGTKLHLPRNPKPNRPKIARGDVGESTSMPNTGNATNGNWSGAKHWFNPGILRRRGARDAGDVESQTDVRSDDSPDCQTETTKECITVIRQITDNAPNITLNLQKANLQETNLQKTVGRTWINYVAGLGGLLQVGVLAFFGVISYDPRLQTDFQKDGKPAASYGFPLAAGGTVLLVTGMFLCALVVESSTDETIYKAKEDHEIRVYWLQQSQTVSDQVFESFAVFPKQDLHLTSIIKSTRHPDLRNASEGGDGLTGLQRMTIFSVPIGLLGFIIQFTGLRAMNSAASLTQLAAVAIMTGCRAFARPGFSSSFERQKLLSGYELDWLAWKLVTEKENAPAGQQNGQPKPNEKPKPDEQPKPNEQPSPNEQLNPNEKPKPDEQPKPNEQPKPDEQPKPNEQPKPDEQPEPDEQPKPDKPIARSWAVLTGEMVKYKPLEPLTKEREEMEAHEVLVARRELCKLAKFQGQTSTEAINLAMAIEAALHTLFPDGPPISAAGESSHSDTSHNQQGKGFRWLVNVTHSNSVLTNGTEQETQGEVGFDLNYTDNSWHVLADSLDAALSLWVYTIREREKQQSDRIKDENTNCVGRENDEWLRRKVPQPCLRLIDPGEKLKAQLLQDLEWWAPQSTEHLLEVEEDADSKDADSKDADSKDADSKDADSKDADSTDGETEATNSKDFDATRAVGCSPSSTSNTKPQKRSFRTFPPSMESNKRTLAIESRDSLEHLYAKDLLFSFICSAAQTPGASVKGGAELRTAAASNRAPKILWHRELARLADSFHSSSFGTDQEALMSIIAPLSMGGILPFPHALLESMRNEVTEYWQSGNEHDAWNVYGDLITQMGRYASGNSGLYESMLAFVLEVQNDATYQVRSLMTHDKTVYHHLANFEFRLKMRIRASLKKWKVKPEFFYEFKKLLKKSGTELIVDLSRLPCNDQRGENSNADDDFNTFPPYFNLAPSHILALEGSFAKEQADKRDFCGRTPLHYAAMKDENHGALRLYFAARHKDFDINVKDHRGYTPLHYACALGRYENVTVLLDFHAKLDNQGIDGMYPMHLAARKGHVKVIERILHTDVQRRLTDPQRRRTDYNGFLPIHWGASNGYVEIVRQLDADINVASAENDTPLHLAVLCGKVDVVEALLELPVDKEKTNNDGETALLLALDTGKLEFAKRLIEKGANPNHVGQFGNTPLHSLIRPRYVGHNKNVSMLLGVAKALVKEGADPWAKNKKDRTPTDLAKELII</sequence>
<feature type="chain" id="PRO_5040405277" evidence="6">
    <location>
        <begin position="22"/>
        <end position="1405"/>
    </location>
</feature>
<feature type="compositionally biased region" description="Basic and acidic residues" evidence="4">
    <location>
        <begin position="806"/>
        <end position="830"/>
    </location>
</feature>
<dbReference type="InterPro" id="IPR002110">
    <property type="entry name" value="Ankyrin_rpt"/>
</dbReference>
<dbReference type="SUPFAM" id="SSF48403">
    <property type="entry name" value="Ankyrin repeat"/>
    <property type="match status" value="1"/>
</dbReference>
<evidence type="ECO:0000313" key="8">
    <source>
        <dbReference type="Proteomes" id="UP000775872"/>
    </source>
</evidence>
<evidence type="ECO:0000256" key="4">
    <source>
        <dbReference type="SAM" id="MobiDB-lite"/>
    </source>
</evidence>
<accession>A0A9P0ERH4</accession>
<keyword evidence="5" id="KW-1133">Transmembrane helix</keyword>
<evidence type="ECO:0000313" key="7">
    <source>
        <dbReference type="EMBL" id="CAH0057160.1"/>
    </source>
</evidence>
<feature type="transmembrane region" description="Helical" evidence="5">
    <location>
        <begin position="288"/>
        <end position="310"/>
    </location>
</feature>
<feature type="transmembrane region" description="Helical" evidence="5">
    <location>
        <begin position="61"/>
        <end position="82"/>
    </location>
</feature>
<dbReference type="PANTHER" id="PTHR24126">
    <property type="entry name" value="ANKYRIN REPEAT, PH AND SEC7 DOMAIN CONTAINING PROTEIN SECG-RELATED"/>
    <property type="match status" value="1"/>
</dbReference>
<feature type="repeat" description="ANK" evidence="3">
    <location>
        <begin position="1316"/>
        <end position="1348"/>
    </location>
</feature>
<feature type="compositionally biased region" description="Polar residues" evidence="4">
    <location>
        <begin position="527"/>
        <end position="537"/>
    </location>
</feature>
<feature type="repeat" description="ANK" evidence="3">
    <location>
        <begin position="1180"/>
        <end position="1212"/>
    </location>
</feature>
<feature type="signal peptide" evidence="6">
    <location>
        <begin position="1"/>
        <end position="21"/>
    </location>
</feature>
<reference evidence="7" key="1">
    <citation type="submission" date="2021-10" db="EMBL/GenBank/DDBJ databases">
        <authorList>
            <person name="Piombo E."/>
        </authorList>
    </citation>
    <scope>NUCLEOTIDE SEQUENCE</scope>
</reference>
<feature type="transmembrane region" description="Helical" evidence="5">
    <location>
        <begin position="330"/>
        <end position="353"/>
    </location>
</feature>